<dbReference type="Gene3D" id="2.30.30.30">
    <property type="match status" value="1"/>
</dbReference>
<feature type="region of interest" description="Disordered" evidence="4">
    <location>
        <begin position="1"/>
        <end position="148"/>
    </location>
</feature>
<name>K1QJ08_MAGGI</name>
<accession>K1QJ08</accession>
<evidence type="ECO:0000313" key="6">
    <source>
        <dbReference type="EMBL" id="EKC31174.1"/>
    </source>
</evidence>
<dbReference type="PANTHER" id="PTHR11143">
    <property type="entry name" value="60S RIBOSOMAL PROTEIN L26 FAMILY MEMBER"/>
    <property type="match status" value="1"/>
</dbReference>
<evidence type="ECO:0000259" key="5">
    <source>
        <dbReference type="SMART" id="SM00739"/>
    </source>
</evidence>
<dbReference type="InterPro" id="IPR005756">
    <property type="entry name" value="Ribosomal_uL24_euk/arc"/>
</dbReference>
<dbReference type="PROSITE" id="PS01108">
    <property type="entry name" value="RIBOSOMAL_L24"/>
    <property type="match status" value="1"/>
</dbReference>
<dbReference type="GO" id="GO:0003723">
    <property type="term" value="F:RNA binding"/>
    <property type="evidence" value="ECO:0007669"/>
    <property type="project" value="InterPro"/>
</dbReference>
<proteinExistence type="inferred from homology"/>
<gene>
    <name evidence="6" type="ORF">CGI_10028812</name>
</gene>
<dbReference type="EMBL" id="JH823244">
    <property type="protein sequence ID" value="EKC31174.1"/>
    <property type="molecule type" value="Genomic_DNA"/>
</dbReference>
<sequence length="1072" mass="119752">MTTSNQEESSEMTATREESSNSTRPNHEESSDSPKSDQEGSNDSGITTSNRISSENIVSKLEESPEVTSSSLEKSSSESGESSKEASEITTSNLEVIETTTSKQEEPSGLSLTTTLLLPTETTEKTTQTETTTKPSNTETSTTNNSDIKELSTDGIYVQVLGKSGKFVIGRTKNPQNDPNKLMVTFDSIQEKDSNGNNVGTSGRFKHIFNNFAGQKFDISELTDDTYQNLAVKRLDCTAYLDTVGARLAVQIYLFREEGSVSQGDEESRVSKGTLKFNVFIENWKFCGSDGMECRKGKKSEFGEFIDFALSIKGSKPPNNKINKRTNAQEFDMGGSASVVLFKQAKYDESSAYENLPQGFPKIIQKGSRQLFVFRFRKRQCVNSRKQFFNSSTINCSASCCKRNNRVIVRRNARIKLFYKYVNTTFNNKIDIVFTYICTIDFGTINIFSNTIPRNNYTTDIDTYLSYIRIILANNLPHTDKPNRNNNSIKRNCTINNICDNRGGYINSHGNFFGDNNNVAGGLFPGKHEGTLNRREIGTVIQGDEVSHVSKGTLKFNIIIENWKFCGSNGVECRKGKQLEYGEFIDFTMSIKGSKVATKKDKSKRTSAKEFYLGGNSSVVLSEKVKYDDGSAYENLPQGFPQLIQKGSRQSFVFRFRKFDKTVFYDPQLNEDGSTETDETGTSTTDTDNNSLDSSNLAPVTAGVSSRTEFLSAEGLTVKIHGQSGKMTIGYGEDPDQDSNKVQVTFDAIGEIATDGTEIGKSGQQTHTFNTFANLDFSFSQIIDDRYMNLTSKRVDFSAKFPSTGGRLVVQVFVFTQAGEISVDGERTAVTAGTVKFNILVESWGFCGYNGITCTKGNVEQQGEAIDFTISVKGKGDQQVRTRGKRTDGEEFDLGGQASLLLSRKYLFNKTSSNSTVPLNTLYRVASLTMKFNKMVTSSRRKNRQRHFNAPSHIRRKMMSSPLSKELRQKYNVRSMPIRKDDEVQVVRGHYKGQQVGKIVQVYRKKFVVYIERIQREKANGASVHVGIHPSKVVIVKLKIDKDRKRILDRKARSRQITDKGKHTEESVAMES</sequence>
<keyword evidence="3" id="KW-0687">Ribonucleoprotein</keyword>
<feature type="compositionally biased region" description="Polar residues" evidence="4">
    <location>
        <begin position="1"/>
        <end position="13"/>
    </location>
</feature>
<dbReference type="GO" id="GO:0006412">
    <property type="term" value="P:translation"/>
    <property type="evidence" value="ECO:0007669"/>
    <property type="project" value="InterPro"/>
</dbReference>
<dbReference type="GO" id="GO:0003735">
    <property type="term" value="F:structural constituent of ribosome"/>
    <property type="evidence" value="ECO:0007669"/>
    <property type="project" value="InterPro"/>
</dbReference>
<dbReference type="Pfam" id="PF00467">
    <property type="entry name" value="KOW"/>
    <property type="match status" value="1"/>
</dbReference>
<feature type="compositionally biased region" description="Low complexity" evidence="4">
    <location>
        <begin position="66"/>
        <end position="80"/>
    </location>
</feature>
<dbReference type="InterPro" id="IPR005824">
    <property type="entry name" value="KOW"/>
</dbReference>
<dbReference type="Pfam" id="PF16906">
    <property type="entry name" value="Ribosomal_L26"/>
    <property type="match status" value="1"/>
</dbReference>
<feature type="compositionally biased region" description="Basic and acidic residues" evidence="4">
    <location>
        <begin position="14"/>
        <end position="38"/>
    </location>
</feature>
<dbReference type="SMART" id="SM00739">
    <property type="entry name" value="KOW"/>
    <property type="match status" value="1"/>
</dbReference>
<feature type="compositionally biased region" description="Low complexity" evidence="4">
    <location>
        <begin position="107"/>
        <end position="146"/>
    </location>
</feature>
<feature type="compositionally biased region" description="Polar residues" evidence="4">
    <location>
        <begin position="89"/>
        <end position="102"/>
    </location>
</feature>
<keyword evidence="2 6" id="KW-0689">Ribosomal protein</keyword>
<comment type="similarity">
    <text evidence="1">Belongs to the universal ribosomal protein uL24 family.</text>
</comment>
<dbReference type="CDD" id="cd06089">
    <property type="entry name" value="KOW_RPL26"/>
    <property type="match status" value="1"/>
</dbReference>
<feature type="region of interest" description="Disordered" evidence="4">
    <location>
        <begin position="667"/>
        <end position="699"/>
    </location>
</feature>
<dbReference type="FunFam" id="2.30.30.30:FF:000009">
    <property type="entry name" value="60S ribosomal protein L26"/>
    <property type="match status" value="1"/>
</dbReference>
<evidence type="ECO:0000256" key="3">
    <source>
        <dbReference type="ARBA" id="ARBA00023274"/>
    </source>
</evidence>
<dbReference type="HOGENOM" id="CLU_287468_0_0_1"/>
<dbReference type="NCBIfam" id="TIGR01080">
    <property type="entry name" value="rplX_A_E"/>
    <property type="match status" value="1"/>
</dbReference>
<dbReference type="SUPFAM" id="SSF50104">
    <property type="entry name" value="Translation proteins SH3-like domain"/>
    <property type="match status" value="1"/>
</dbReference>
<dbReference type="InterPro" id="IPR014722">
    <property type="entry name" value="Rib_uL2_dom2"/>
</dbReference>
<organism evidence="6">
    <name type="scientific">Magallana gigas</name>
    <name type="common">Pacific oyster</name>
    <name type="synonym">Crassostrea gigas</name>
    <dbReference type="NCBI Taxonomy" id="29159"/>
    <lineage>
        <taxon>Eukaryota</taxon>
        <taxon>Metazoa</taxon>
        <taxon>Spiralia</taxon>
        <taxon>Lophotrochozoa</taxon>
        <taxon>Mollusca</taxon>
        <taxon>Bivalvia</taxon>
        <taxon>Autobranchia</taxon>
        <taxon>Pteriomorphia</taxon>
        <taxon>Ostreida</taxon>
        <taxon>Ostreoidea</taxon>
        <taxon>Ostreidae</taxon>
        <taxon>Magallana</taxon>
    </lineage>
</organism>
<evidence type="ECO:0000256" key="2">
    <source>
        <dbReference type="ARBA" id="ARBA00022980"/>
    </source>
</evidence>
<feature type="region of interest" description="Disordered" evidence="4">
    <location>
        <begin position="1052"/>
        <end position="1072"/>
    </location>
</feature>
<feature type="compositionally biased region" description="Basic and acidic residues" evidence="4">
    <location>
        <begin position="1052"/>
        <end position="1066"/>
    </location>
</feature>
<dbReference type="InterPro" id="IPR041988">
    <property type="entry name" value="Ribosomal_uL24_KOW"/>
</dbReference>
<dbReference type="InterPro" id="IPR005825">
    <property type="entry name" value="Ribosomal_uL24_CS"/>
</dbReference>
<dbReference type="GO" id="GO:0015934">
    <property type="term" value="C:large ribosomal subunit"/>
    <property type="evidence" value="ECO:0007669"/>
    <property type="project" value="InterPro"/>
</dbReference>
<evidence type="ECO:0000256" key="1">
    <source>
        <dbReference type="ARBA" id="ARBA00010618"/>
    </source>
</evidence>
<evidence type="ECO:0000256" key="4">
    <source>
        <dbReference type="SAM" id="MobiDB-lite"/>
    </source>
</evidence>
<feature type="domain" description="KOW" evidence="5">
    <location>
        <begin position="977"/>
        <end position="1005"/>
    </location>
</feature>
<feature type="compositionally biased region" description="Polar residues" evidence="4">
    <location>
        <begin position="39"/>
        <end position="57"/>
    </location>
</feature>
<reference evidence="6" key="1">
    <citation type="journal article" date="2012" name="Nature">
        <title>The oyster genome reveals stress adaptation and complexity of shell formation.</title>
        <authorList>
            <person name="Zhang G."/>
            <person name="Fang X."/>
            <person name="Guo X."/>
            <person name="Li L."/>
            <person name="Luo R."/>
            <person name="Xu F."/>
            <person name="Yang P."/>
            <person name="Zhang L."/>
            <person name="Wang X."/>
            <person name="Qi H."/>
            <person name="Xiong Z."/>
            <person name="Que H."/>
            <person name="Xie Y."/>
            <person name="Holland P.W."/>
            <person name="Paps J."/>
            <person name="Zhu Y."/>
            <person name="Wu F."/>
            <person name="Chen Y."/>
            <person name="Wang J."/>
            <person name="Peng C."/>
            <person name="Meng J."/>
            <person name="Yang L."/>
            <person name="Liu J."/>
            <person name="Wen B."/>
            <person name="Zhang N."/>
            <person name="Huang Z."/>
            <person name="Zhu Q."/>
            <person name="Feng Y."/>
            <person name="Mount A."/>
            <person name="Hedgecock D."/>
            <person name="Xu Z."/>
            <person name="Liu Y."/>
            <person name="Domazet-Loso T."/>
            <person name="Du Y."/>
            <person name="Sun X."/>
            <person name="Zhang S."/>
            <person name="Liu B."/>
            <person name="Cheng P."/>
            <person name="Jiang X."/>
            <person name="Li J."/>
            <person name="Fan D."/>
            <person name="Wang W."/>
            <person name="Fu W."/>
            <person name="Wang T."/>
            <person name="Wang B."/>
            <person name="Zhang J."/>
            <person name="Peng Z."/>
            <person name="Li Y."/>
            <person name="Li N."/>
            <person name="Wang J."/>
            <person name="Chen M."/>
            <person name="He Y."/>
            <person name="Tan F."/>
            <person name="Song X."/>
            <person name="Zheng Q."/>
            <person name="Huang R."/>
            <person name="Yang H."/>
            <person name="Du X."/>
            <person name="Chen L."/>
            <person name="Yang M."/>
            <person name="Gaffney P.M."/>
            <person name="Wang S."/>
            <person name="Luo L."/>
            <person name="She Z."/>
            <person name="Ming Y."/>
            <person name="Huang W."/>
            <person name="Zhang S."/>
            <person name="Huang B."/>
            <person name="Zhang Y."/>
            <person name="Qu T."/>
            <person name="Ni P."/>
            <person name="Miao G."/>
            <person name="Wang J."/>
            <person name="Wang Q."/>
            <person name="Steinberg C.E."/>
            <person name="Wang H."/>
            <person name="Li N."/>
            <person name="Qian L."/>
            <person name="Zhang G."/>
            <person name="Li Y."/>
            <person name="Yang H."/>
            <person name="Liu X."/>
            <person name="Wang J."/>
            <person name="Yin Y."/>
            <person name="Wang J."/>
        </authorList>
    </citation>
    <scope>NUCLEOTIDE SEQUENCE [LARGE SCALE GENOMIC DNA]</scope>
    <source>
        <strain evidence="6">05x7-T-G4-1.051#20</strain>
    </source>
</reference>
<protein>
    <submittedName>
        <fullName evidence="6">60S ribosomal protein L26</fullName>
    </submittedName>
</protein>
<dbReference type="HAMAP" id="MF_01326_A">
    <property type="entry name" value="Ribosomal_uL24_A"/>
    <property type="match status" value="1"/>
</dbReference>
<dbReference type="AlphaFoldDB" id="K1QJ08"/>
<dbReference type="InParanoid" id="K1QJ08"/>
<dbReference type="InterPro" id="IPR008991">
    <property type="entry name" value="Translation_prot_SH3-like_sf"/>
</dbReference>
<feature type="compositionally biased region" description="Low complexity" evidence="4">
    <location>
        <begin position="680"/>
        <end position="697"/>
    </location>
</feature>